<proteinExistence type="predicted"/>
<protein>
    <submittedName>
        <fullName evidence="2">Uncharacterized protein</fullName>
    </submittedName>
</protein>
<feature type="signal peptide" evidence="1">
    <location>
        <begin position="1"/>
        <end position="19"/>
    </location>
</feature>
<dbReference type="Proteomes" id="UP000765802">
    <property type="component" value="Unassembled WGS sequence"/>
</dbReference>
<name>A0ABR7MB28_9BACT</name>
<dbReference type="RefSeq" id="WP_187257554.1">
    <property type="nucleotide sequence ID" value="NZ_JBHULF010000006.1"/>
</dbReference>
<sequence>MQKIRLLGVVLLLAGAAHAQKVDLDRYNFSVLYRVLPRVQIDTSYHTYNFTCETGPLMKVVNPNDQPQHMLEIEGWRRLDGLAHISVHLKMEDLIIMKTDVTTREEVKKDKNGNIVSRKNWYAPVLTYTYAAHVMVKDYKGRQMQQYQLVSRSNQHTYRGTEFGSRAAAANIFLNMFTITTQVSRDVLYRTINGLSNTLTEQYGYADRRSNEDVWLLGNRRHPEYDRFRSNWSIIKNALFKLNPNEPLDQVRMEVKPAIAYFEKLKKDYSGSSKGDRKMRYATHYLLAKLYYYLDEPDMAVKEASDLVLTDYDARDGRNLEAGATYLKEQLLLNKRKTRYFPLDVMNFEGPRNESLYSAQ</sequence>
<comment type="caution">
    <text evidence="2">The sequence shown here is derived from an EMBL/GenBank/DDBJ whole genome shotgun (WGS) entry which is preliminary data.</text>
</comment>
<keyword evidence="3" id="KW-1185">Reference proteome</keyword>
<evidence type="ECO:0000256" key="1">
    <source>
        <dbReference type="SAM" id="SignalP"/>
    </source>
</evidence>
<organism evidence="2 3">
    <name type="scientific">Flavihumibacter stibioxidans</name>
    <dbReference type="NCBI Taxonomy" id="1834163"/>
    <lineage>
        <taxon>Bacteria</taxon>
        <taxon>Pseudomonadati</taxon>
        <taxon>Bacteroidota</taxon>
        <taxon>Chitinophagia</taxon>
        <taxon>Chitinophagales</taxon>
        <taxon>Chitinophagaceae</taxon>
        <taxon>Flavihumibacter</taxon>
    </lineage>
</organism>
<keyword evidence="1" id="KW-0732">Signal</keyword>
<dbReference type="EMBL" id="MBUA01000027">
    <property type="protein sequence ID" value="MBC6492243.1"/>
    <property type="molecule type" value="Genomic_DNA"/>
</dbReference>
<gene>
    <name evidence="2" type="ORF">BC349_14370</name>
</gene>
<feature type="chain" id="PRO_5046191926" evidence="1">
    <location>
        <begin position="20"/>
        <end position="360"/>
    </location>
</feature>
<accession>A0ABR7MB28</accession>
<evidence type="ECO:0000313" key="3">
    <source>
        <dbReference type="Proteomes" id="UP000765802"/>
    </source>
</evidence>
<reference evidence="2 3" key="1">
    <citation type="submission" date="2016-07" db="EMBL/GenBank/DDBJ databases">
        <title>Genome analysis of Flavihumibacter stibioxidans YS-17.</title>
        <authorList>
            <person name="Shi K."/>
            <person name="Han Y."/>
            <person name="Wang G."/>
        </authorList>
    </citation>
    <scope>NUCLEOTIDE SEQUENCE [LARGE SCALE GENOMIC DNA]</scope>
    <source>
        <strain evidence="2 3">YS-17</strain>
    </source>
</reference>
<evidence type="ECO:0000313" key="2">
    <source>
        <dbReference type="EMBL" id="MBC6492243.1"/>
    </source>
</evidence>